<proteinExistence type="inferred from homology"/>
<keyword evidence="7" id="KW-1185">Reference proteome</keyword>
<comment type="subcellular location">
    <subcellularLocation>
        <location evidence="1">Membrane</location>
        <topology evidence="1">Multi-pass membrane protein</topology>
    </subcellularLocation>
</comment>
<evidence type="ECO:0000256" key="5">
    <source>
        <dbReference type="ARBA" id="ARBA00023136"/>
    </source>
</evidence>
<dbReference type="PANTHER" id="PTHR38459:SF1">
    <property type="entry name" value="PROPHAGE BACTOPRENOL-LINKED GLUCOSE TRANSLOCASE HOMOLOG"/>
    <property type="match status" value="1"/>
</dbReference>
<dbReference type="OrthoDB" id="9807815at2"/>
<dbReference type="GO" id="GO:0005886">
    <property type="term" value="C:plasma membrane"/>
    <property type="evidence" value="ECO:0007669"/>
    <property type="project" value="TreeGrafter"/>
</dbReference>
<keyword evidence="5" id="KW-0472">Membrane</keyword>
<comment type="caution">
    <text evidence="6">The sequence shown here is derived from an EMBL/GenBank/DDBJ whole genome shotgun (WGS) entry which is preliminary data.</text>
</comment>
<sequence>MSFTDATIARLPRPVRPYFERHHELIKFAIVGATTFVIDSAVFYTLKLTVLEPKPVTAKIIAGIVAVIASYILNREWSFRDRGGRERHHEALLFFGFSGVGVVLSMAPLWFSSYVLMLRVPEVSLTVENIADFVSAYIVGNLLQMAFRFWAFRRWVFPDEFGRNPDKAIESMFTDGGIAEAMEDVRDHHLHQAESPGFDPDGIVTPLRPHSRRARPIAQLGDSSEPRVSKTS</sequence>
<keyword evidence="4" id="KW-1133">Transmembrane helix</keyword>
<dbReference type="EMBL" id="AMRA01000034">
    <property type="protein sequence ID" value="EKF24670.1"/>
    <property type="molecule type" value="Genomic_DNA"/>
</dbReference>
<dbReference type="eggNOG" id="COG2246">
    <property type="taxonomic scope" value="Bacteria"/>
</dbReference>
<keyword evidence="3" id="KW-0812">Transmembrane</keyword>
<dbReference type="RefSeq" id="WP_005625796.1">
    <property type="nucleotide sequence ID" value="NZ_AMRA01000034.1"/>
</dbReference>
<dbReference type="InterPro" id="IPR051401">
    <property type="entry name" value="GtrA_CellWall_Glycosyl"/>
</dbReference>
<dbReference type="Pfam" id="PF04138">
    <property type="entry name" value="GtrA_DPMS_TM"/>
    <property type="match status" value="1"/>
</dbReference>
<dbReference type="STRING" id="1122247.GCA_000379865_02976"/>
<dbReference type="AlphaFoldDB" id="K5BBV9"/>
<evidence type="ECO:0000313" key="6">
    <source>
        <dbReference type="EMBL" id="EKF24670.1"/>
    </source>
</evidence>
<dbReference type="InterPro" id="IPR007267">
    <property type="entry name" value="GtrA_DPMS_TM"/>
</dbReference>
<name>K5BBV9_MYCHD</name>
<comment type="similarity">
    <text evidence="2">Belongs to the GtrA family.</text>
</comment>
<evidence type="ECO:0000256" key="1">
    <source>
        <dbReference type="ARBA" id="ARBA00004141"/>
    </source>
</evidence>
<evidence type="ECO:0000256" key="4">
    <source>
        <dbReference type="ARBA" id="ARBA00022989"/>
    </source>
</evidence>
<accession>K5BBV9</accession>
<evidence type="ECO:0000256" key="2">
    <source>
        <dbReference type="ARBA" id="ARBA00009399"/>
    </source>
</evidence>
<organism evidence="6 7">
    <name type="scientific">Mycolicibacterium hassiacum (strain DSM 44199 / CIP 105218 / JCM 12690 / 3849)</name>
    <name type="common">Mycobacterium hassiacum</name>
    <dbReference type="NCBI Taxonomy" id="1122247"/>
    <lineage>
        <taxon>Bacteria</taxon>
        <taxon>Bacillati</taxon>
        <taxon>Actinomycetota</taxon>
        <taxon>Actinomycetes</taxon>
        <taxon>Mycobacteriales</taxon>
        <taxon>Mycobacteriaceae</taxon>
        <taxon>Mycolicibacterium</taxon>
    </lineage>
</organism>
<reference evidence="6 7" key="1">
    <citation type="journal article" date="2012" name="J. Bacteriol.">
        <title>Genome sequence of Mycobacterium hassiacum DSM 44199, a rare source of heat-stable mycobacterial proteins.</title>
        <authorList>
            <person name="Tiago I."/>
            <person name="Maranha A."/>
            <person name="Mendes V."/>
            <person name="Alarico S."/>
            <person name="Moynihan P.J."/>
            <person name="Clarke A.J."/>
            <person name="Macedo-Ribeiro S."/>
            <person name="Pereira P.J."/>
            <person name="Empadinhas N."/>
        </authorList>
    </citation>
    <scope>NUCLEOTIDE SEQUENCE [LARGE SCALE GENOMIC DNA]</scope>
    <source>
        <strain evidence="7">DSM 44199 / CIP 105218 / JCM 12690 / 3849</strain>
    </source>
</reference>
<protein>
    <submittedName>
        <fullName evidence="6">GtrA-like family protein</fullName>
    </submittedName>
</protein>
<dbReference type="Proteomes" id="UP000006265">
    <property type="component" value="Unassembled WGS sequence"/>
</dbReference>
<dbReference type="PANTHER" id="PTHR38459">
    <property type="entry name" value="PROPHAGE BACTOPRENOL-LINKED GLUCOSE TRANSLOCASE HOMOLOG"/>
    <property type="match status" value="1"/>
</dbReference>
<gene>
    <name evidence="6" type="ORF">C731_1303</name>
</gene>
<evidence type="ECO:0000256" key="3">
    <source>
        <dbReference type="ARBA" id="ARBA00022692"/>
    </source>
</evidence>
<evidence type="ECO:0000313" key="7">
    <source>
        <dbReference type="Proteomes" id="UP000006265"/>
    </source>
</evidence>
<dbReference type="PATRIC" id="fig|1122247.3.peg.1253"/>
<dbReference type="GO" id="GO:0000271">
    <property type="term" value="P:polysaccharide biosynthetic process"/>
    <property type="evidence" value="ECO:0007669"/>
    <property type="project" value="InterPro"/>
</dbReference>